<proteinExistence type="predicted"/>
<sequence>MPKITEAETETEIKIFICGIRKRKRKRLKKRKRNFAETEIETACCVETKLFQHFFLHFHTIPQKLILLTAFSAFGCSLLLLRPSVPRSLSSVLQDSNWTHSAHFPSRLRGRLPSLPGAPLVPCVAANQ</sequence>
<keyword evidence="2" id="KW-1185">Reference proteome</keyword>
<dbReference type="EnsemblMetazoa" id="CJA20405.1">
    <property type="protein sequence ID" value="CJA20405.1"/>
    <property type="gene ID" value="WBGene00175977"/>
</dbReference>
<evidence type="ECO:0000313" key="2">
    <source>
        <dbReference type="Proteomes" id="UP000005237"/>
    </source>
</evidence>
<protein>
    <submittedName>
        <fullName evidence="1">Uncharacterized protein</fullName>
    </submittedName>
</protein>
<organism evidence="1 2">
    <name type="scientific">Caenorhabditis japonica</name>
    <dbReference type="NCBI Taxonomy" id="281687"/>
    <lineage>
        <taxon>Eukaryota</taxon>
        <taxon>Metazoa</taxon>
        <taxon>Ecdysozoa</taxon>
        <taxon>Nematoda</taxon>
        <taxon>Chromadorea</taxon>
        <taxon>Rhabditida</taxon>
        <taxon>Rhabditina</taxon>
        <taxon>Rhabditomorpha</taxon>
        <taxon>Rhabditoidea</taxon>
        <taxon>Rhabditidae</taxon>
        <taxon>Peloderinae</taxon>
        <taxon>Caenorhabditis</taxon>
    </lineage>
</organism>
<accession>A0A8R1E458</accession>
<reference evidence="1" key="2">
    <citation type="submission" date="2022-06" db="UniProtKB">
        <authorList>
            <consortium name="EnsemblMetazoa"/>
        </authorList>
    </citation>
    <scope>IDENTIFICATION</scope>
    <source>
        <strain evidence="1">DF5081</strain>
    </source>
</reference>
<name>A0A8R1E458_CAEJA</name>
<dbReference type="Proteomes" id="UP000005237">
    <property type="component" value="Unassembled WGS sequence"/>
</dbReference>
<evidence type="ECO:0000313" key="1">
    <source>
        <dbReference type="EnsemblMetazoa" id="CJA20405.1"/>
    </source>
</evidence>
<reference evidence="2" key="1">
    <citation type="submission" date="2010-08" db="EMBL/GenBank/DDBJ databases">
        <authorList>
            <consortium name="Caenorhabditis japonica Sequencing Consortium"/>
            <person name="Wilson R.K."/>
        </authorList>
    </citation>
    <scope>NUCLEOTIDE SEQUENCE [LARGE SCALE GENOMIC DNA]</scope>
    <source>
        <strain evidence="2">DF5081</strain>
    </source>
</reference>
<dbReference type="AlphaFoldDB" id="A0A8R1E458"/>